<keyword evidence="7 18" id="KW-0732">Signal</keyword>
<evidence type="ECO:0000259" key="20">
    <source>
        <dbReference type="Pfam" id="PF07715"/>
    </source>
</evidence>
<protein>
    <submittedName>
        <fullName evidence="21">Catecholate siderophore receptor</fullName>
    </submittedName>
</protein>
<dbReference type="GO" id="GO:0038023">
    <property type="term" value="F:signaling receptor activity"/>
    <property type="evidence" value="ECO:0007669"/>
    <property type="project" value="InterPro"/>
</dbReference>
<keyword evidence="4 14" id="KW-1134">Transmembrane beta strand</keyword>
<evidence type="ECO:0000256" key="13">
    <source>
        <dbReference type="ARBA" id="ARBA00023237"/>
    </source>
</evidence>
<dbReference type="RefSeq" id="WP_097029905.1">
    <property type="nucleotide sequence ID" value="NZ_OAOQ01000004.1"/>
</dbReference>
<feature type="domain" description="TonB-dependent receptor plug" evidence="20">
    <location>
        <begin position="130"/>
        <end position="229"/>
    </location>
</feature>
<evidence type="ECO:0000256" key="5">
    <source>
        <dbReference type="ARBA" id="ARBA00022496"/>
    </source>
</evidence>
<dbReference type="InterPro" id="IPR037066">
    <property type="entry name" value="Plug_dom_sf"/>
</dbReference>
<evidence type="ECO:0000313" key="22">
    <source>
        <dbReference type="Proteomes" id="UP000219467"/>
    </source>
</evidence>
<evidence type="ECO:0000256" key="4">
    <source>
        <dbReference type="ARBA" id="ARBA00022452"/>
    </source>
</evidence>
<keyword evidence="22" id="KW-1185">Reference proteome</keyword>
<dbReference type="GO" id="GO:0009279">
    <property type="term" value="C:cell outer membrane"/>
    <property type="evidence" value="ECO:0007669"/>
    <property type="project" value="UniProtKB-SubCell"/>
</dbReference>
<evidence type="ECO:0000256" key="15">
    <source>
        <dbReference type="PROSITE-ProRule" id="PRU10144"/>
    </source>
</evidence>
<evidence type="ECO:0000256" key="7">
    <source>
        <dbReference type="ARBA" id="ARBA00022729"/>
    </source>
</evidence>
<keyword evidence="11 14" id="KW-0472">Membrane</keyword>
<feature type="region of interest" description="Disordered" evidence="17">
    <location>
        <begin position="62"/>
        <end position="104"/>
    </location>
</feature>
<dbReference type="InterPro" id="IPR012910">
    <property type="entry name" value="Plug_dom"/>
</dbReference>
<dbReference type="InterPro" id="IPR000531">
    <property type="entry name" value="Beta-barrel_TonB"/>
</dbReference>
<dbReference type="CDD" id="cd01347">
    <property type="entry name" value="ligand_gated_channel"/>
    <property type="match status" value="1"/>
</dbReference>
<dbReference type="AlphaFoldDB" id="A0A285CPP4"/>
<feature type="signal peptide" evidence="18">
    <location>
        <begin position="1"/>
        <end position="41"/>
    </location>
</feature>
<evidence type="ECO:0000256" key="14">
    <source>
        <dbReference type="PROSITE-ProRule" id="PRU01360"/>
    </source>
</evidence>
<organism evidence="21 22">
    <name type="scientific">Cereibacter ovatus</name>
    <dbReference type="NCBI Taxonomy" id="439529"/>
    <lineage>
        <taxon>Bacteria</taxon>
        <taxon>Pseudomonadati</taxon>
        <taxon>Pseudomonadota</taxon>
        <taxon>Alphaproteobacteria</taxon>
        <taxon>Rhodobacterales</taxon>
        <taxon>Paracoccaceae</taxon>
        <taxon>Cereibacter</taxon>
    </lineage>
</organism>
<keyword evidence="9" id="KW-0406">Ion transport</keyword>
<keyword evidence="12 21" id="KW-0675">Receptor</keyword>
<evidence type="ECO:0000256" key="1">
    <source>
        <dbReference type="ARBA" id="ARBA00004571"/>
    </source>
</evidence>
<dbReference type="EMBL" id="OAOQ01000004">
    <property type="protein sequence ID" value="SNX69529.1"/>
    <property type="molecule type" value="Genomic_DNA"/>
</dbReference>
<evidence type="ECO:0000256" key="12">
    <source>
        <dbReference type="ARBA" id="ARBA00023170"/>
    </source>
</evidence>
<sequence>MADTLRPASLRQGFSVAPQKAAAPLAMMTATALGAAMPAHAQDAASGSILLPTINIETSEPAAVAPRRARAAEPARPAVTAEAPPPAPVAETAPPPAGPVAGRDGVSPYVDPNAGYRAVSSANSLLGQPLLDTARTVTAITGEVLSDKDATSVRELARTTPGLTLGTGEGGNAFGDVLFIRGFKASNDTFIDGMRDAGVAVRETFMAEQVEVTKGPSGSIAGRGTTGGAVNLVTKKAQPGNFTRTETTLGTDGLLRQTVDWNREWNERLRTRVGAMAQNSDVAGRDGVFDNRRGLSFATEFQATERLRLSFDAYHLEMDQMPDWGVPWDSVNGVPMTEAADGRATVDRDTFYGVTDRDFLNGTQDIATFGATYEIAPGMELTNRLRMGRTENDYVLTAPERPNLALGTVVAAPKSRRQVNDVVTNQTELTFAPVIAGREHRMVVGLELSNEDVSQQGYTGLASEVGGGTATNVLTGCTVSIFDSDTSACWNADEASLVLGPATTTTVKTRSLYFGDTVELRDDLILNFGLRLDDYSIGKKGVTTNRLTGETTPFAYSRDDTMVNWNAGLTWKPQPNGAVYLAFATSSNPMGQELDAGGGDYGGLDAAAELLAPEKNRSIELGTKWELGGLLVSGAIFETEKSNARETVASGVYDDTGEYRVRGLELGVAGNLTEKLSLFGGATLLDSEITESYLDSGPTSIIGNDFANIAHKQFNLLAKYEVNDRWTLGGQATWRGEIKGGTFAADQTNASGVTNENRLPGYWRFDLMADYEVADNAVLSMRVNNVTDELYYDAFYRSASPYVYVAPGRSASVSLQMKF</sequence>
<evidence type="ECO:0000313" key="21">
    <source>
        <dbReference type="EMBL" id="SNX69529.1"/>
    </source>
</evidence>
<keyword evidence="6 14" id="KW-0812">Transmembrane</keyword>
<evidence type="ECO:0000256" key="11">
    <source>
        <dbReference type="ARBA" id="ARBA00023136"/>
    </source>
</evidence>
<proteinExistence type="inferred from homology"/>
<keyword evidence="10 16" id="KW-0798">TonB box</keyword>
<dbReference type="InterPro" id="IPR010917">
    <property type="entry name" value="TonB_rcpt_CS"/>
</dbReference>
<dbReference type="Pfam" id="PF00593">
    <property type="entry name" value="TonB_dep_Rec_b-barrel"/>
    <property type="match status" value="1"/>
</dbReference>
<gene>
    <name evidence="21" type="ORF">SAMN05878503_10485</name>
</gene>
<dbReference type="GO" id="GO:0015891">
    <property type="term" value="P:siderophore transport"/>
    <property type="evidence" value="ECO:0007669"/>
    <property type="project" value="InterPro"/>
</dbReference>
<dbReference type="Proteomes" id="UP000219467">
    <property type="component" value="Unassembled WGS sequence"/>
</dbReference>
<dbReference type="PROSITE" id="PS52016">
    <property type="entry name" value="TONB_DEPENDENT_REC_3"/>
    <property type="match status" value="1"/>
</dbReference>
<keyword evidence="8" id="KW-0408">Iron</keyword>
<feature type="compositionally biased region" description="Pro residues" evidence="17">
    <location>
        <begin position="83"/>
        <end position="98"/>
    </location>
</feature>
<evidence type="ECO:0000256" key="6">
    <source>
        <dbReference type="ARBA" id="ARBA00022692"/>
    </source>
</evidence>
<dbReference type="SUPFAM" id="SSF56935">
    <property type="entry name" value="Porins"/>
    <property type="match status" value="1"/>
</dbReference>
<comment type="similarity">
    <text evidence="2 14 16">Belongs to the TonB-dependent receptor family.</text>
</comment>
<name>A0A285CPP4_9RHOB</name>
<feature type="short sequence motif" description="TonB C-terminal box" evidence="15">
    <location>
        <begin position="802"/>
        <end position="819"/>
    </location>
</feature>
<dbReference type="NCBIfam" id="TIGR01783">
    <property type="entry name" value="TonB-siderophor"/>
    <property type="match status" value="1"/>
</dbReference>
<accession>A0A285CPP4</accession>
<evidence type="ECO:0000256" key="3">
    <source>
        <dbReference type="ARBA" id="ARBA00022448"/>
    </source>
</evidence>
<dbReference type="GO" id="GO:0015344">
    <property type="term" value="F:siderophore uptake transmembrane transporter activity"/>
    <property type="evidence" value="ECO:0007669"/>
    <property type="project" value="TreeGrafter"/>
</dbReference>
<evidence type="ECO:0000259" key="19">
    <source>
        <dbReference type="Pfam" id="PF00593"/>
    </source>
</evidence>
<keyword evidence="5" id="KW-0410">Iron transport</keyword>
<dbReference type="PANTHER" id="PTHR32552:SF83">
    <property type="entry name" value="BLR3904 PROTEIN"/>
    <property type="match status" value="1"/>
</dbReference>
<evidence type="ECO:0000256" key="8">
    <source>
        <dbReference type="ARBA" id="ARBA00023004"/>
    </source>
</evidence>
<reference evidence="22" key="1">
    <citation type="submission" date="2017-08" db="EMBL/GenBank/DDBJ databases">
        <authorList>
            <person name="Varghese N."/>
            <person name="Submissions S."/>
        </authorList>
    </citation>
    <scope>NUCLEOTIDE SEQUENCE [LARGE SCALE GENOMIC DNA]</scope>
    <source>
        <strain evidence="22">JA234</strain>
    </source>
</reference>
<evidence type="ECO:0000256" key="16">
    <source>
        <dbReference type="RuleBase" id="RU003357"/>
    </source>
</evidence>
<feature type="compositionally biased region" description="Low complexity" evidence="17">
    <location>
        <begin position="62"/>
        <end position="82"/>
    </location>
</feature>
<evidence type="ECO:0000256" key="18">
    <source>
        <dbReference type="SAM" id="SignalP"/>
    </source>
</evidence>
<keyword evidence="13 14" id="KW-0998">Cell outer membrane</keyword>
<comment type="subcellular location">
    <subcellularLocation>
        <location evidence="1 14">Cell outer membrane</location>
        <topology evidence="1 14">Multi-pass membrane protein</topology>
    </subcellularLocation>
</comment>
<dbReference type="Gene3D" id="2.170.130.10">
    <property type="entry name" value="TonB-dependent receptor, plug domain"/>
    <property type="match status" value="1"/>
</dbReference>
<dbReference type="InterPro" id="IPR010105">
    <property type="entry name" value="TonB_sidphr_rcpt"/>
</dbReference>
<evidence type="ECO:0000256" key="2">
    <source>
        <dbReference type="ARBA" id="ARBA00009810"/>
    </source>
</evidence>
<dbReference type="Gene3D" id="2.40.170.20">
    <property type="entry name" value="TonB-dependent receptor, beta-barrel domain"/>
    <property type="match status" value="1"/>
</dbReference>
<dbReference type="InterPro" id="IPR036942">
    <property type="entry name" value="Beta-barrel_TonB_sf"/>
</dbReference>
<dbReference type="InterPro" id="IPR039426">
    <property type="entry name" value="TonB-dep_rcpt-like"/>
</dbReference>
<evidence type="ECO:0000256" key="9">
    <source>
        <dbReference type="ARBA" id="ARBA00023065"/>
    </source>
</evidence>
<dbReference type="PROSITE" id="PS01156">
    <property type="entry name" value="TONB_DEPENDENT_REC_2"/>
    <property type="match status" value="1"/>
</dbReference>
<evidence type="ECO:0000256" key="10">
    <source>
        <dbReference type="ARBA" id="ARBA00023077"/>
    </source>
</evidence>
<dbReference type="PANTHER" id="PTHR32552">
    <property type="entry name" value="FERRICHROME IRON RECEPTOR-RELATED"/>
    <property type="match status" value="1"/>
</dbReference>
<dbReference type="OrthoDB" id="9760333at2"/>
<dbReference type="Pfam" id="PF07715">
    <property type="entry name" value="Plug"/>
    <property type="match status" value="1"/>
</dbReference>
<feature type="chain" id="PRO_5012108709" evidence="18">
    <location>
        <begin position="42"/>
        <end position="819"/>
    </location>
</feature>
<evidence type="ECO:0000256" key="17">
    <source>
        <dbReference type="SAM" id="MobiDB-lite"/>
    </source>
</evidence>
<keyword evidence="3 14" id="KW-0813">Transport</keyword>
<feature type="domain" description="TonB-dependent receptor-like beta-barrel" evidence="19">
    <location>
        <begin position="323"/>
        <end position="786"/>
    </location>
</feature>